<evidence type="ECO:0000313" key="16">
    <source>
        <dbReference type="Proteomes" id="UP000808372"/>
    </source>
</evidence>
<dbReference type="RefSeq" id="XP_038866834.1">
    <property type="nucleotide sequence ID" value="XM_039010906.1"/>
</dbReference>
<dbReference type="Proteomes" id="UP000808372">
    <property type="component" value="Chromosome 16"/>
</dbReference>
<comment type="subunit">
    <text evidence="12">Interacts with CASP8, CASP10, KRT8, KRT18, CASP3 and FADD. Homodimerizes and heterodimerizes with DEDD2.</text>
</comment>
<name>A0A8U1GYI8_SALNM</name>
<dbReference type="Pfam" id="PF01335">
    <property type="entry name" value="DED"/>
    <property type="match status" value="1"/>
</dbReference>
<dbReference type="GO" id="GO:0008625">
    <property type="term" value="P:extrinsic apoptotic signaling pathway via death domain receptors"/>
    <property type="evidence" value="ECO:0007669"/>
    <property type="project" value="TreeGrafter"/>
</dbReference>
<dbReference type="PROSITE" id="PS50168">
    <property type="entry name" value="DED"/>
    <property type="match status" value="1"/>
</dbReference>
<dbReference type="SMART" id="SM00031">
    <property type="entry name" value="DED"/>
    <property type="match status" value="1"/>
</dbReference>
<keyword evidence="8" id="KW-0238">DNA-binding</keyword>
<evidence type="ECO:0000256" key="5">
    <source>
        <dbReference type="ARBA" id="ARBA00022703"/>
    </source>
</evidence>
<dbReference type="InterPro" id="IPR049341">
    <property type="entry name" value="TRADD-like_N"/>
</dbReference>
<dbReference type="GO" id="GO:0003006">
    <property type="term" value="P:developmental process involved in reproduction"/>
    <property type="evidence" value="ECO:0007669"/>
    <property type="project" value="UniProtKB-ARBA"/>
</dbReference>
<protein>
    <recommendedName>
        <fullName evidence="13">Death effector domain-containing protein</fullName>
    </recommendedName>
</protein>
<dbReference type="GeneID" id="120061241"/>
<evidence type="ECO:0000256" key="11">
    <source>
        <dbReference type="ARBA" id="ARBA00056861"/>
    </source>
</evidence>
<dbReference type="SUPFAM" id="SSF47986">
    <property type="entry name" value="DEATH domain"/>
    <property type="match status" value="1"/>
</dbReference>
<dbReference type="CDD" id="cd08790">
    <property type="entry name" value="DED_DEDD"/>
    <property type="match status" value="1"/>
</dbReference>
<keyword evidence="3" id="KW-0963">Cytoplasm</keyword>
<dbReference type="InterPro" id="IPR001875">
    <property type="entry name" value="DED_dom"/>
</dbReference>
<evidence type="ECO:0000256" key="14">
    <source>
        <dbReference type="SAM" id="MobiDB-lite"/>
    </source>
</evidence>
<dbReference type="PANTHER" id="PTHR15205">
    <property type="entry name" value="DEATH EFFECTOR DOMAIN-CONTAINING PROTEIN"/>
    <property type="match status" value="1"/>
</dbReference>
<evidence type="ECO:0000256" key="6">
    <source>
        <dbReference type="ARBA" id="ARBA00022843"/>
    </source>
</evidence>
<keyword evidence="5" id="KW-0053">Apoptosis</keyword>
<keyword evidence="6" id="KW-0832">Ubl conjugation</keyword>
<dbReference type="OrthoDB" id="6422954at2759"/>
<feature type="compositionally biased region" description="Low complexity" evidence="14">
    <location>
        <begin position="8"/>
        <end position="24"/>
    </location>
</feature>
<keyword evidence="4" id="KW-0678">Repressor</keyword>
<organism evidence="16 18">
    <name type="scientific">Salvelinus namaycush</name>
    <name type="common">Lake trout</name>
    <name type="synonym">Salmo namaycush</name>
    <dbReference type="NCBI Taxonomy" id="8040"/>
    <lineage>
        <taxon>Eukaryota</taxon>
        <taxon>Metazoa</taxon>
        <taxon>Chordata</taxon>
        <taxon>Craniata</taxon>
        <taxon>Vertebrata</taxon>
        <taxon>Euteleostomi</taxon>
        <taxon>Actinopterygii</taxon>
        <taxon>Neopterygii</taxon>
        <taxon>Teleostei</taxon>
        <taxon>Protacanthopterygii</taxon>
        <taxon>Salmoniformes</taxon>
        <taxon>Salmonidae</taxon>
        <taxon>Salmoninae</taxon>
        <taxon>Salvelinus</taxon>
    </lineage>
</organism>
<dbReference type="RefSeq" id="XP_038866833.1">
    <property type="nucleotide sequence ID" value="XM_039010905.1"/>
</dbReference>
<evidence type="ECO:0000256" key="1">
    <source>
        <dbReference type="ARBA" id="ARBA00004496"/>
    </source>
</evidence>
<reference evidence="17 18" key="1">
    <citation type="submission" date="2025-04" db="UniProtKB">
        <authorList>
            <consortium name="RefSeq"/>
        </authorList>
    </citation>
    <scope>IDENTIFICATION</scope>
    <source>
        <tissue evidence="17 18">White muscle</tissue>
    </source>
</reference>
<evidence type="ECO:0000259" key="15">
    <source>
        <dbReference type="PROSITE" id="PS50168"/>
    </source>
</evidence>
<evidence type="ECO:0000256" key="10">
    <source>
        <dbReference type="ARBA" id="ARBA00023242"/>
    </source>
</evidence>
<evidence type="ECO:0000256" key="2">
    <source>
        <dbReference type="ARBA" id="ARBA00004604"/>
    </source>
</evidence>
<dbReference type="InterPro" id="IPR011029">
    <property type="entry name" value="DEATH-like_dom_sf"/>
</dbReference>
<accession>A0A8U1GYI8</accession>
<dbReference type="AlphaFoldDB" id="A0A8U1GYI8"/>
<comment type="function">
    <text evidence="11">A scaffold protein that directs CASP3 to certain substrates and facilitates their ordered degradation during apoptosis. May also play a role in mediating CASP3 cleavage of KRT18. Regulates degradation of intermediate filaments during apoptosis. May play a role in the general transcription machinery in the nucleus and might be an important regulator of the activity of GTF3C3. Inhibits DNA transcription in vitro.</text>
</comment>
<dbReference type="FunFam" id="1.10.533.10:FF:000004">
    <property type="entry name" value="Death effector domain-containing protein-like"/>
    <property type="match status" value="1"/>
</dbReference>
<dbReference type="GO" id="GO:0005730">
    <property type="term" value="C:nucleolus"/>
    <property type="evidence" value="ECO:0007669"/>
    <property type="project" value="UniProtKB-SubCell"/>
</dbReference>
<dbReference type="KEGG" id="snh:120061241"/>
<evidence type="ECO:0000256" key="8">
    <source>
        <dbReference type="ARBA" id="ARBA00023125"/>
    </source>
</evidence>
<evidence type="ECO:0000256" key="9">
    <source>
        <dbReference type="ARBA" id="ARBA00023163"/>
    </source>
</evidence>
<comment type="subcellular location">
    <subcellularLocation>
        <location evidence="1">Cytoplasm</location>
    </subcellularLocation>
    <subcellularLocation>
        <location evidence="2">Nucleus</location>
        <location evidence="2">Nucleolus</location>
    </subcellularLocation>
</comment>
<proteinExistence type="predicted"/>
<dbReference type="Gene3D" id="1.10.533.10">
    <property type="entry name" value="Death Domain, Fas"/>
    <property type="match status" value="1"/>
</dbReference>
<evidence type="ECO:0000256" key="12">
    <source>
        <dbReference type="ARBA" id="ARBA00064438"/>
    </source>
</evidence>
<gene>
    <name evidence="17 18" type="primary">LOC120061241</name>
</gene>
<evidence type="ECO:0000256" key="3">
    <source>
        <dbReference type="ARBA" id="ARBA00022490"/>
    </source>
</evidence>
<evidence type="ECO:0000313" key="17">
    <source>
        <dbReference type="RefSeq" id="XP_038866833.1"/>
    </source>
</evidence>
<dbReference type="InterPro" id="IPR038856">
    <property type="entry name" value="DEDD/DEDD2"/>
</dbReference>
<dbReference type="GO" id="GO:0042981">
    <property type="term" value="P:regulation of apoptotic process"/>
    <property type="evidence" value="ECO:0007669"/>
    <property type="project" value="InterPro"/>
</dbReference>
<dbReference type="Pfam" id="PF20694">
    <property type="entry name" value="TRADD-like_N"/>
    <property type="match status" value="1"/>
</dbReference>
<feature type="region of interest" description="Disordered" evidence="14">
    <location>
        <begin position="209"/>
        <end position="263"/>
    </location>
</feature>
<evidence type="ECO:0000256" key="13">
    <source>
        <dbReference type="ARBA" id="ARBA00074207"/>
    </source>
</evidence>
<keyword evidence="10" id="KW-0539">Nucleus</keyword>
<feature type="region of interest" description="Disordered" evidence="14">
    <location>
        <begin position="1"/>
        <end position="53"/>
    </location>
</feature>
<sequence>MTSQQHYLPNANVNPPLLVPQNSLAHPGRPHIHPNQLDSTQSSAAGHPASHTGLMGAVGSSSVGTSSGVAVNRGTLASCTNSASSRMPSSGRFEPWPEEAVDNAYGLYSLHRMFDIVGAQLTHRDVRVLSFLFVDVIDEYERGGIRSGRDFLLALERQGRCDETNFRHVLQLLRIITRHDLLPYVTLRKRQTVCPDPVDKYLEETSVRYVSPRRGGESREAAPHRRTGPQPVICCSPSGTQVGPSRTKPGPPLPSRKRKRAYATGDCREKQTCDIRLRVRAEYCQHESALLGNIFSNKQEALERQFERFNQANTILKSRDLGSIICDIKFSELTYLDAFWRDYINGSLLEALKGVFITDSLKQAVGHEAIKLLVNVDEEDYQAGRRKLLRNLVTGVGAGSAAEAAAALGGSRETPS</sequence>
<evidence type="ECO:0000256" key="4">
    <source>
        <dbReference type="ARBA" id="ARBA00022491"/>
    </source>
</evidence>
<keyword evidence="16" id="KW-1185">Reference proteome</keyword>
<keyword evidence="7" id="KW-0805">Transcription regulation</keyword>
<feature type="domain" description="DED" evidence="15">
    <location>
        <begin position="109"/>
        <end position="187"/>
    </location>
</feature>
<dbReference type="GO" id="GO:0003677">
    <property type="term" value="F:DNA binding"/>
    <property type="evidence" value="ECO:0007669"/>
    <property type="project" value="UniProtKB-KW"/>
</dbReference>
<feature type="compositionally biased region" description="Basic and acidic residues" evidence="14">
    <location>
        <begin position="214"/>
        <end position="223"/>
    </location>
</feature>
<evidence type="ECO:0000256" key="7">
    <source>
        <dbReference type="ARBA" id="ARBA00023015"/>
    </source>
</evidence>
<dbReference type="GO" id="GO:0005737">
    <property type="term" value="C:cytoplasm"/>
    <property type="evidence" value="ECO:0007669"/>
    <property type="project" value="UniProtKB-SubCell"/>
</dbReference>
<keyword evidence="9" id="KW-0804">Transcription</keyword>
<dbReference type="PANTHER" id="PTHR15205:SF2">
    <property type="entry name" value="DEATH EFFECTOR DOMAIN-CONTAINING PROTEIN"/>
    <property type="match status" value="1"/>
</dbReference>
<evidence type="ECO:0000313" key="18">
    <source>
        <dbReference type="RefSeq" id="XP_038866834.1"/>
    </source>
</evidence>